<dbReference type="AlphaFoldDB" id="A0A4E0R9W3"/>
<keyword evidence="4 9" id="KW-0863">Zinc-finger</keyword>
<comment type="subcellular location">
    <subcellularLocation>
        <location evidence="1">Nucleus</location>
    </subcellularLocation>
</comment>
<gene>
    <name evidence="11" type="ORF">D915_006082</name>
</gene>
<evidence type="ECO:0000256" key="2">
    <source>
        <dbReference type="ARBA" id="ARBA00022723"/>
    </source>
</evidence>
<evidence type="ECO:0000259" key="10">
    <source>
        <dbReference type="PROSITE" id="PS50157"/>
    </source>
</evidence>
<dbReference type="SUPFAM" id="SSF57667">
    <property type="entry name" value="beta-beta-alpha zinc fingers"/>
    <property type="match status" value="3"/>
</dbReference>
<evidence type="ECO:0000256" key="5">
    <source>
        <dbReference type="ARBA" id="ARBA00022833"/>
    </source>
</evidence>
<dbReference type="GO" id="GO:0000978">
    <property type="term" value="F:RNA polymerase II cis-regulatory region sequence-specific DNA binding"/>
    <property type="evidence" value="ECO:0007669"/>
    <property type="project" value="TreeGrafter"/>
</dbReference>
<dbReference type="GO" id="GO:0008270">
    <property type="term" value="F:zinc ion binding"/>
    <property type="evidence" value="ECO:0007669"/>
    <property type="project" value="UniProtKB-KW"/>
</dbReference>
<evidence type="ECO:0000256" key="7">
    <source>
        <dbReference type="ARBA" id="ARBA00023163"/>
    </source>
</evidence>
<dbReference type="FunFam" id="3.30.160.60:FF:002343">
    <property type="entry name" value="Zinc finger protein 33A"/>
    <property type="match status" value="3"/>
</dbReference>
<evidence type="ECO:0000256" key="9">
    <source>
        <dbReference type="PROSITE-ProRule" id="PRU00042"/>
    </source>
</evidence>
<accession>A0A4E0R9W3</accession>
<comment type="caution">
    <text evidence="11">The sequence shown here is derived from an EMBL/GenBank/DDBJ whole genome shotgun (WGS) entry which is preliminary data.</text>
</comment>
<dbReference type="PROSITE" id="PS50157">
    <property type="entry name" value="ZINC_FINGER_C2H2_2"/>
    <property type="match status" value="5"/>
</dbReference>
<dbReference type="InterPro" id="IPR013087">
    <property type="entry name" value="Znf_C2H2_type"/>
</dbReference>
<keyword evidence="2" id="KW-0479">Metal-binding</keyword>
<evidence type="ECO:0000256" key="3">
    <source>
        <dbReference type="ARBA" id="ARBA00022737"/>
    </source>
</evidence>
<proteinExistence type="predicted"/>
<evidence type="ECO:0000313" key="12">
    <source>
        <dbReference type="Proteomes" id="UP000230066"/>
    </source>
</evidence>
<keyword evidence="5" id="KW-0862">Zinc</keyword>
<dbReference type="Proteomes" id="UP000230066">
    <property type="component" value="Unassembled WGS sequence"/>
</dbReference>
<dbReference type="GO" id="GO:0000981">
    <property type="term" value="F:DNA-binding transcription factor activity, RNA polymerase II-specific"/>
    <property type="evidence" value="ECO:0007669"/>
    <property type="project" value="TreeGrafter"/>
</dbReference>
<feature type="domain" description="C2H2-type" evidence="10">
    <location>
        <begin position="517"/>
        <end position="544"/>
    </location>
</feature>
<keyword evidence="8" id="KW-0539">Nucleus</keyword>
<keyword evidence="6" id="KW-0805">Transcription regulation</keyword>
<dbReference type="FunFam" id="3.30.160.60:FF:001289">
    <property type="entry name" value="Zinc finger protein 574"/>
    <property type="match status" value="1"/>
</dbReference>
<feature type="domain" description="C2H2-type" evidence="10">
    <location>
        <begin position="433"/>
        <end position="460"/>
    </location>
</feature>
<keyword evidence="12" id="KW-1185">Reference proteome</keyword>
<dbReference type="EMBL" id="JXXN02002341">
    <property type="protein sequence ID" value="THD23094.1"/>
    <property type="molecule type" value="Genomic_DNA"/>
</dbReference>
<evidence type="ECO:0000256" key="1">
    <source>
        <dbReference type="ARBA" id="ARBA00004123"/>
    </source>
</evidence>
<dbReference type="PANTHER" id="PTHR23235:SF158">
    <property type="entry name" value="C2H2-TYPE DOMAIN-CONTAINING PROTEIN"/>
    <property type="match status" value="1"/>
</dbReference>
<dbReference type="PROSITE" id="PS00028">
    <property type="entry name" value="ZINC_FINGER_C2H2_1"/>
    <property type="match status" value="5"/>
</dbReference>
<dbReference type="SMART" id="SM00355">
    <property type="entry name" value="ZnF_C2H2"/>
    <property type="match status" value="5"/>
</dbReference>
<sequence>MHGTYPQLAKVSEEDYWNNKQWSHSTEPSIEFCINSQPPVYIDRLVSKLIHEECACKCSLDIHPANSNLNALESCSANVAEKPKAHTCADLWEPPLMEYDIIPYSSTSPPSGARDQYSSNEEIIIDCESTYTSLGLHETQSCWNAQNKGRLDQVMCDRTEFPTCNSNTNHFIPTYDPCNASFHLSLSMCMSVNLSGEETDGDSERSETRNRVYSDFTIGNDRNFVESILPVSETPLDSSQFTSDCYPYGMTYPNEMFPNCHLTTNQWKCSNYFPEHPNNDDEPKHCFQYCFNCGDQNSDFIRNDDCLQFSRPPESTVENSYCLYQHAGSSRTTDPTTLMKLVAEPQVNDADCSFSSVKTFHPVNLEIPSNTSNPSLLCAMHSVQRQKETLELVNHNVEQYLSTTDTYCTLSPDDHICENEPNAKTCATNKQPSVCFLCARVYARPSTLKTHLRTHSGFRPYQCFRCGKKFSQVANLTAHMRTHSGDRPFQCPVCHRSFSQSSSVTTHMRTHSGERPYKCYICAKAFADSSTLTKHIRVHSGEKPYQCDQCCVRFSQSGNLKRHSRIHLKTDTQK</sequence>
<evidence type="ECO:0000256" key="8">
    <source>
        <dbReference type="ARBA" id="ARBA00023242"/>
    </source>
</evidence>
<protein>
    <submittedName>
        <fullName evidence="11">PRDM9</fullName>
    </submittedName>
</protein>
<keyword evidence="3" id="KW-0677">Repeat</keyword>
<dbReference type="InterPro" id="IPR036236">
    <property type="entry name" value="Znf_C2H2_sf"/>
</dbReference>
<dbReference type="Gene3D" id="3.30.160.60">
    <property type="entry name" value="Classic Zinc Finger"/>
    <property type="match status" value="5"/>
</dbReference>
<dbReference type="Pfam" id="PF00096">
    <property type="entry name" value="zf-C2H2"/>
    <property type="match status" value="4"/>
</dbReference>
<organism evidence="11 12">
    <name type="scientific">Fasciola hepatica</name>
    <name type="common">Liver fluke</name>
    <dbReference type="NCBI Taxonomy" id="6192"/>
    <lineage>
        <taxon>Eukaryota</taxon>
        <taxon>Metazoa</taxon>
        <taxon>Spiralia</taxon>
        <taxon>Lophotrochozoa</taxon>
        <taxon>Platyhelminthes</taxon>
        <taxon>Trematoda</taxon>
        <taxon>Digenea</taxon>
        <taxon>Plagiorchiida</taxon>
        <taxon>Echinostomata</taxon>
        <taxon>Echinostomatoidea</taxon>
        <taxon>Fasciolidae</taxon>
        <taxon>Fasciola</taxon>
    </lineage>
</organism>
<feature type="domain" description="C2H2-type" evidence="10">
    <location>
        <begin position="489"/>
        <end position="516"/>
    </location>
</feature>
<feature type="domain" description="C2H2-type" evidence="10">
    <location>
        <begin position="461"/>
        <end position="488"/>
    </location>
</feature>
<evidence type="ECO:0000256" key="6">
    <source>
        <dbReference type="ARBA" id="ARBA00023015"/>
    </source>
</evidence>
<evidence type="ECO:0000313" key="11">
    <source>
        <dbReference type="EMBL" id="THD23094.1"/>
    </source>
</evidence>
<dbReference type="PANTHER" id="PTHR23235">
    <property type="entry name" value="KRUEPPEL-LIKE TRANSCRIPTION FACTOR"/>
    <property type="match status" value="1"/>
</dbReference>
<name>A0A4E0R9W3_FASHE</name>
<dbReference type="GO" id="GO:0005634">
    <property type="term" value="C:nucleus"/>
    <property type="evidence" value="ECO:0007669"/>
    <property type="project" value="UniProtKB-SubCell"/>
</dbReference>
<keyword evidence="7" id="KW-0804">Transcription</keyword>
<feature type="domain" description="C2H2-type" evidence="10">
    <location>
        <begin position="545"/>
        <end position="572"/>
    </location>
</feature>
<evidence type="ECO:0000256" key="4">
    <source>
        <dbReference type="ARBA" id="ARBA00022771"/>
    </source>
</evidence>
<reference evidence="11" key="1">
    <citation type="submission" date="2019-03" db="EMBL/GenBank/DDBJ databases">
        <title>Improved annotation for the trematode Fasciola hepatica.</title>
        <authorList>
            <person name="Choi Y.-J."/>
            <person name="Martin J."/>
            <person name="Mitreva M."/>
        </authorList>
    </citation>
    <scope>NUCLEOTIDE SEQUENCE [LARGE SCALE GENOMIC DNA]</scope>
</reference>